<keyword evidence="4" id="KW-1185">Reference proteome</keyword>
<proteinExistence type="predicted"/>
<dbReference type="InterPro" id="IPR000160">
    <property type="entry name" value="GGDEF_dom"/>
</dbReference>
<sequence>MVYYGTGFYLSRTSSLSRLQSEREALQQLAYHDLLTGLPGRLSLERQLDGMTRPEVQPFALLFVDVDSFKVINDTLGHAAGDRLLKTLGGELRRVAGEDAQVFRLSGDEFVVLLPGVRSAEAEAAARRIQEEAPRLPSTRVGVETTLSIGLSLCPDDAQTPSELLRHADSAMYAVKRSGRRHVRRYRPDQHAATERFQLLARELGHALARQELRLVYQPIFSLTDGEIVKIEALVRWQHPVLGPVGPDEFIPVAERVGLITPIGLWVLQESCQQLTHLPGLMLSVNVSGLQLMQRDFVPGVLEVLDNLSLNPQQLELELTETSLLHEDQRAVTALRALQAQGVRVALDDFGAGYSNLTRLRNLPISDVKLDRSFVTCFLDDDDQQRQQAEQLLRGVLDIARSLNVTVTAEGLETPALVRLAMEMGCDLGQGYALSLPLSAPEVQDLVRRQPLSAAD</sequence>
<dbReference type="Proteomes" id="UP000002208">
    <property type="component" value="Chromosome"/>
</dbReference>
<protein>
    <submittedName>
        <fullName evidence="3">Putative diguanylate-cyclase</fullName>
    </submittedName>
</protein>
<dbReference type="InterPro" id="IPR029787">
    <property type="entry name" value="Nucleotide_cyclase"/>
</dbReference>
<gene>
    <name evidence="3" type="ordered locus">Deide_19951</name>
</gene>
<dbReference type="PROSITE" id="PS50887">
    <property type="entry name" value="GGDEF"/>
    <property type="match status" value="1"/>
</dbReference>
<accession>C1CY42</accession>
<dbReference type="InterPro" id="IPR001633">
    <property type="entry name" value="EAL_dom"/>
</dbReference>
<dbReference type="SUPFAM" id="SSF141868">
    <property type="entry name" value="EAL domain-like"/>
    <property type="match status" value="1"/>
</dbReference>
<dbReference type="PROSITE" id="PS50883">
    <property type="entry name" value="EAL"/>
    <property type="match status" value="1"/>
</dbReference>
<dbReference type="SMART" id="SM00052">
    <property type="entry name" value="EAL"/>
    <property type="match status" value="1"/>
</dbReference>
<evidence type="ECO:0000313" key="4">
    <source>
        <dbReference type="Proteomes" id="UP000002208"/>
    </source>
</evidence>
<dbReference type="PANTHER" id="PTHR44757:SF2">
    <property type="entry name" value="BIOFILM ARCHITECTURE MAINTENANCE PROTEIN MBAA"/>
    <property type="match status" value="1"/>
</dbReference>
<dbReference type="KEGG" id="ddr:Deide_19951"/>
<dbReference type="AlphaFoldDB" id="C1CY42"/>
<dbReference type="NCBIfam" id="TIGR00254">
    <property type="entry name" value="GGDEF"/>
    <property type="match status" value="1"/>
</dbReference>
<feature type="domain" description="GGDEF" evidence="2">
    <location>
        <begin position="57"/>
        <end position="188"/>
    </location>
</feature>
<dbReference type="HOGENOM" id="CLU_000445_70_50_0"/>
<evidence type="ECO:0000259" key="1">
    <source>
        <dbReference type="PROSITE" id="PS50883"/>
    </source>
</evidence>
<name>C1CY42_DEIDV</name>
<reference evidence="3 4" key="1">
    <citation type="journal article" date="2009" name="PLoS Genet.">
        <title>Alliance of proteomics and genomics to unravel the specificities of Sahara bacterium Deinococcus deserti.</title>
        <authorList>
            <person name="de Groot A."/>
            <person name="Dulermo R."/>
            <person name="Ortet P."/>
            <person name="Blanchard L."/>
            <person name="Guerin P."/>
            <person name="Fernandez B."/>
            <person name="Vacherie B."/>
            <person name="Dossat C."/>
            <person name="Jolivet E."/>
            <person name="Siguier P."/>
            <person name="Chandler M."/>
            <person name="Barakat M."/>
            <person name="Dedieu A."/>
            <person name="Barbe V."/>
            <person name="Heulin T."/>
            <person name="Sommer S."/>
            <person name="Achouak W."/>
            <person name="Armengaud J."/>
        </authorList>
    </citation>
    <scope>NUCLEOTIDE SEQUENCE [LARGE SCALE GENOMIC DNA]</scope>
    <source>
        <strain evidence="4">DSM 17065 / CIP 109153 / LMG 22923 / VCD115</strain>
    </source>
</reference>
<evidence type="ECO:0000313" key="3">
    <source>
        <dbReference type="EMBL" id="ACO46998.1"/>
    </source>
</evidence>
<dbReference type="PaxDb" id="546414-Deide_19951"/>
<dbReference type="EMBL" id="CP001114">
    <property type="protein sequence ID" value="ACO46998.1"/>
    <property type="molecule type" value="Genomic_DNA"/>
</dbReference>
<feature type="domain" description="EAL" evidence="1">
    <location>
        <begin position="197"/>
        <end position="451"/>
    </location>
</feature>
<dbReference type="InterPro" id="IPR043128">
    <property type="entry name" value="Rev_trsase/Diguanyl_cyclase"/>
</dbReference>
<dbReference type="InterPro" id="IPR052155">
    <property type="entry name" value="Biofilm_reg_signaling"/>
</dbReference>
<dbReference type="Gene3D" id="3.30.70.270">
    <property type="match status" value="1"/>
</dbReference>
<dbReference type="InterPro" id="IPR035919">
    <property type="entry name" value="EAL_sf"/>
</dbReference>
<dbReference type="PANTHER" id="PTHR44757">
    <property type="entry name" value="DIGUANYLATE CYCLASE DGCP"/>
    <property type="match status" value="1"/>
</dbReference>
<organism evidence="3 4">
    <name type="scientific">Deinococcus deserti (strain DSM 17065 / CIP 109153 / LMG 22923 / VCD115)</name>
    <dbReference type="NCBI Taxonomy" id="546414"/>
    <lineage>
        <taxon>Bacteria</taxon>
        <taxon>Thermotogati</taxon>
        <taxon>Deinococcota</taxon>
        <taxon>Deinococci</taxon>
        <taxon>Deinococcales</taxon>
        <taxon>Deinococcaceae</taxon>
        <taxon>Deinococcus</taxon>
    </lineage>
</organism>
<dbReference type="SMART" id="SM00267">
    <property type="entry name" value="GGDEF"/>
    <property type="match status" value="1"/>
</dbReference>
<dbReference type="OrthoDB" id="67308at2"/>
<dbReference type="CDD" id="cd01949">
    <property type="entry name" value="GGDEF"/>
    <property type="match status" value="1"/>
</dbReference>
<dbReference type="STRING" id="546414.Deide_19951"/>
<dbReference type="CDD" id="cd01948">
    <property type="entry name" value="EAL"/>
    <property type="match status" value="1"/>
</dbReference>
<dbReference type="eggNOG" id="COG5001">
    <property type="taxonomic scope" value="Bacteria"/>
</dbReference>
<dbReference type="Pfam" id="PF00990">
    <property type="entry name" value="GGDEF"/>
    <property type="match status" value="1"/>
</dbReference>
<dbReference type="Pfam" id="PF00563">
    <property type="entry name" value="EAL"/>
    <property type="match status" value="1"/>
</dbReference>
<dbReference type="SUPFAM" id="SSF55073">
    <property type="entry name" value="Nucleotide cyclase"/>
    <property type="match status" value="1"/>
</dbReference>
<dbReference type="Gene3D" id="3.20.20.450">
    <property type="entry name" value="EAL domain"/>
    <property type="match status" value="1"/>
</dbReference>
<evidence type="ECO:0000259" key="2">
    <source>
        <dbReference type="PROSITE" id="PS50887"/>
    </source>
</evidence>